<protein>
    <recommendedName>
        <fullName evidence="3">Zinc finger PMZ-type domain-containing protein</fullName>
    </recommendedName>
</protein>
<dbReference type="EMBL" id="JACXVP010000003">
    <property type="protein sequence ID" value="KAG5615874.1"/>
    <property type="molecule type" value="Genomic_DNA"/>
</dbReference>
<organism evidence="1 2">
    <name type="scientific">Solanum commersonii</name>
    <name type="common">Commerson's wild potato</name>
    <name type="synonym">Commerson's nightshade</name>
    <dbReference type="NCBI Taxonomy" id="4109"/>
    <lineage>
        <taxon>Eukaryota</taxon>
        <taxon>Viridiplantae</taxon>
        <taxon>Streptophyta</taxon>
        <taxon>Embryophyta</taxon>
        <taxon>Tracheophyta</taxon>
        <taxon>Spermatophyta</taxon>
        <taxon>Magnoliopsida</taxon>
        <taxon>eudicotyledons</taxon>
        <taxon>Gunneridae</taxon>
        <taxon>Pentapetalae</taxon>
        <taxon>asterids</taxon>
        <taxon>lamiids</taxon>
        <taxon>Solanales</taxon>
        <taxon>Solanaceae</taxon>
        <taxon>Solanoideae</taxon>
        <taxon>Solaneae</taxon>
        <taxon>Solanum</taxon>
    </lineage>
</organism>
<name>A0A9J5ZV65_SOLCO</name>
<evidence type="ECO:0000313" key="1">
    <source>
        <dbReference type="EMBL" id="KAG5615874.1"/>
    </source>
</evidence>
<proteinExistence type="predicted"/>
<gene>
    <name evidence="1" type="ORF">H5410_015698</name>
</gene>
<reference evidence="1 2" key="1">
    <citation type="submission" date="2020-09" db="EMBL/GenBank/DDBJ databases">
        <title>De no assembly of potato wild relative species, Solanum commersonii.</title>
        <authorList>
            <person name="Cho K."/>
        </authorList>
    </citation>
    <scope>NUCLEOTIDE SEQUENCE [LARGE SCALE GENOMIC DNA]</scope>
    <source>
        <strain evidence="1">LZ3.2</strain>
        <tissue evidence="1">Leaf</tissue>
    </source>
</reference>
<sequence length="256" mass="29672">MISQWMLKNARHASLYMMDIAADVSRPIIRINVIARSPFEPTNSFNDNNSIENENLGDQPKESFCDHSNDNMGDYSMKMYDHSVDVEDQPVDAEDFKHFEEVQEKQELRLQPNHSFSDETNFYMYQIFSTKSELQLEYDLVKIPCAHAMVALSSKRGDEYDMNIYEYYSPLYKAKTYLLAYSKSINIVPIESESCLLEELLSVNILPPLVDSKLGRKKRKLVKGVSENFKSKRTNKCSICKRSEHKRTGCMNNNKS</sequence>
<evidence type="ECO:0008006" key="3">
    <source>
        <dbReference type="Google" id="ProtNLM"/>
    </source>
</evidence>
<comment type="caution">
    <text evidence="1">The sequence shown here is derived from an EMBL/GenBank/DDBJ whole genome shotgun (WGS) entry which is preliminary data.</text>
</comment>
<dbReference type="AlphaFoldDB" id="A0A9J5ZV65"/>
<dbReference type="Proteomes" id="UP000824120">
    <property type="component" value="Chromosome 3"/>
</dbReference>
<evidence type="ECO:0000313" key="2">
    <source>
        <dbReference type="Proteomes" id="UP000824120"/>
    </source>
</evidence>
<keyword evidence="2" id="KW-1185">Reference proteome</keyword>
<accession>A0A9J5ZV65</accession>